<reference evidence="2 3" key="1">
    <citation type="submission" date="2020-04" db="EMBL/GenBank/DDBJ databases">
        <title>Advantages and limits of metagenomic assembly and binning of a giant virus.</title>
        <authorList>
            <person name="Schulz F."/>
            <person name="Andreani J."/>
            <person name="Francis R."/>
            <person name="Boudjemaa H."/>
            <person name="Bou Khalil J.Y."/>
            <person name="Lee J."/>
            <person name="La Scola B."/>
            <person name="Woyke T."/>
        </authorList>
    </citation>
    <scope>NUCLEOTIDE SEQUENCE [LARGE SCALE GENOMIC DNA]</scope>
    <source>
        <strain evidence="2 3">FV1/VV64</strain>
    </source>
</reference>
<dbReference type="Proteomes" id="UP001162001">
    <property type="component" value="Segment"/>
</dbReference>
<organism evidence="2 3">
    <name type="scientific">Fadolivirus FV1/VV64</name>
    <dbReference type="NCBI Taxonomy" id="3070911"/>
    <lineage>
        <taxon>Viruses</taxon>
        <taxon>Varidnaviria</taxon>
        <taxon>Bamfordvirae</taxon>
        <taxon>Nucleocytoviricota</taxon>
        <taxon>Megaviricetes</taxon>
        <taxon>Imitervirales</taxon>
        <taxon>Mimiviridae</taxon>
        <taxon>Klosneuvirinae</taxon>
        <taxon>Fadolivirus</taxon>
        <taxon>Fadolivirus algeromassiliense</taxon>
    </lineage>
</organism>
<proteinExistence type="predicted"/>
<protein>
    <recommendedName>
        <fullName evidence="4">Transmembrane protein</fullName>
    </recommendedName>
</protein>
<accession>A0A7D3R1A1</accession>
<name>A0A7D3R1A1_9VIRU</name>
<keyword evidence="1" id="KW-0812">Transmembrane</keyword>
<sequence length="190" mass="21408">MLKLTRPYKIAIHVIIILLLIGAIFGISFGIILVDNINNSNHQQSTCNVTNISSSNYTCCSKICNNTIPQCSELLSNQTNGQCCNSPSCQTYEICYIGCNNCSSLNLTVEYNDYISYIQVNCGDQNCINNYQIGSNFTCWYLIDNTLDVDINAPAMYKWYIVFILGLLCFILIVYIILLSVFIAKFNFCI</sequence>
<keyword evidence="1" id="KW-0472">Membrane</keyword>
<evidence type="ECO:0000256" key="1">
    <source>
        <dbReference type="SAM" id="Phobius"/>
    </source>
</evidence>
<feature type="transmembrane region" description="Helical" evidence="1">
    <location>
        <begin position="159"/>
        <end position="184"/>
    </location>
</feature>
<evidence type="ECO:0000313" key="3">
    <source>
        <dbReference type="Proteomes" id="UP001162001"/>
    </source>
</evidence>
<evidence type="ECO:0000313" key="2">
    <source>
        <dbReference type="EMBL" id="QKF94342.1"/>
    </source>
</evidence>
<dbReference type="EMBL" id="MT418680">
    <property type="protein sequence ID" value="QKF94342.1"/>
    <property type="molecule type" value="Genomic_DNA"/>
</dbReference>
<keyword evidence="1" id="KW-1133">Transmembrane helix</keyword>
<keyword evidence="3" id="KW-1185">Reference proteome</keyword>
<feature type="transmembrane region" description="Helical" evidence="1">
    <location>
        <begin position="12"/>
        <end position="34"/>
    </location>
</feature>
<gene>
    <name evidence="2" type="ORF">Fadolivirus_1_884</name>
</gene>
<evidence type="ECO:0008006" key="4">
    <source>
        <dbReference type="Google" id="ProtNLM"/>
    </source>
</evidence>